<gene>
    <name evidence="1" type="ORF">OP10G_3070</name>
</gene>
<dbReference type="Proteomes" id="UP000027982">
    <property type="component" value="Chromosome"/>
</dbReference>
<organism evidence="1 2">
    <name type="scientific">Fimbriimonas ginsengisoli Gsoil 348</name>
    <dbReference type="NCBI Taxonomy" id="661478"/>
    <lineage>
        <taxon>Bacteria</taxon>
        <taxon>Bacillati</taxon>
        <taxon>Armatimonadota</taxon>
        <taxon>Fimbriimonadia</taxon>
        <taxon>Fimbriimonadales</taxon>
        <taxon>Fimbriimonadaceae</taxon>
        <taxon>Fimbriimonas</taxon>
    </lineage>
</organism>
<reference evidence="1 2" key="1">
    <citation type="journal article" date="2014" name="PLoS ONE">
        <title>The first complete genome sequence of the class fimbriimonadia in the phylum armatimonadetes.</title>
        <authorList>
            <person name="Hu Z.Y."/>
            <person name="Wang Y.Z."/>
            <person name="Im W.T."/>
            <person name="Wang S.Y."/>
            <person name="Zhao G.P."/>
            <person name="Zheng H.J."/>
            <person name="Quan Z.X."/>
        </authorList>
    </citation>
    <scope>NUCLEOTIDE SEQUENCE [LARGE SCALE GENOMIC DNA]</scope>
    <source>
        <strain evidence="1">Gsoil 348</strain>
    </source>
</reference>
<dbReference type="KEGG" id="fgi:OP10G_3070"/>
<dbReference type="RefSeq" id="WP_025229596.1">
    <property type="nucleotide sequence ID" value="NZ_CP007139.1"/>
</dbReference>
<dbReference type="STRING" id="661478.OP10G_3070"/>
<evidence type="ECO:0000313" key="2">
    <source>
        <dbReference type="Proteomes" id="UP000027982"/>
    </source>
</evidence>
<accession>A0A068NSB5</accession>
<name>A0A068NSB5_FIMGI</name>
<dbReference type="HOGENOM" id="CLU_755957_0_0_0"/>
<dbReference type="EMBL" id="CP007139">
    <property type="protein sequence ID" value="AIE86438.1"/>
    <property type="molecule type" value="Genomic_DNA"/>
</dbReference>
<proteinExistence type="predicted"/>
<protein>
    <submittedName>
        <fullName evidence="1">Uncharacterized protein</fullName>
    </submittedName>
</protein>
<evidence type="ECO:0000313" key="1">
    <source>
        <dbReference type="EMBL" id="AIE86438.1"/>
    </source>
</evidence>
<keyword evidence="2" id="KW-1185">Reference proteome</keyword>
<sequence>MSLVLASLAFLLAQGDGKVRMKQVTLARPGSLVPSLMIQARLDPMEPGRLSPKKFGVGNARQAWEFPWVMTGFVSGVAAPWELRFRVYSQDHKEDRDALITRMLLTLQQENLHRLKLDHAVQYNGKIVDVFLCWGGTAGGEQRFDIAEEGGFQKSVNTIYIYDVNSFTEPMEMAREIAHEYGHASLPAIGGYKEPEDWANGYLGEKLFLSWIRQGMEEGRLVPEDVMGVTKELLDKWLAANVTPLVQTAASNFPIQAALANPSKAGMDRYLGLALFASQVLPDAVFGRSLLLTGSTEAKDYPQALTLATEEPDSYTVRIPKSLANKPIWLPLGKGKVTGAKILQFRGKWIQLEAPEGTLNVVNRTS</sequence>
<dbReference type="AlphaFoldDB" id="A0A068NSB5"/>
<dbReference type="OrthoDB" id="9795075at2"/>